<keyword evidence="12" id="KW-1185">Reference proteome</keyword>
<dbReference type="InterPro" id="IPR035906">
    <property type="entry name" value="MetI-like_sf"/>
</dbReference>
<sequence length="227" mass="24056">MGGLDGFAFTFLNLKVMATWLPKIAEGFVLTVLLAALIVAAGLSLGLGLAVLRAFGLRVLNWGIVFVVDLFRALPPLVIIVLLYFGLPGMGVSLSGFWATWLSLTLVLAAFSEEIFWAGITATGRGQWDAGRALGLRFLPILFRIILPQAVRMVVPPLTNRTIAITKGTALASVVGVGEILGSAQSAMAFSGNPSPLTLGAIAYALLFLPVVGLGRWIERRAVLPGR</sequence>
<evidence type="ECO:0000256" key="8">
    <source>
        <dbReference type="ARBA" id="ARBA00023136"/>
    </source>
</evidence>
<keyword evidence="8 9" id="KW-0472">Membrane</keyword>
<organism evidence="11 12">
    <name type="scientific">Muricoccus nepalensis</name>
    <dbReference type="NCBI Taxonomy" id="1854500"/>
    <lineage>
        <taxon>Bacteria</taxon>
        <taxon>Pseudomonadati</taxon>
        <taxon>Pseudomonadota</taxon>
        <taxon>Alphaproteobacteria</taxon>
        <taxon>Acetobacterales</taxon>
        <taxon>Roseomonadaceae</taxon>
        <taxon>Muricoccus</taxon>
    </lineage>
</organism>
<comment type="caution">
    <text evidence="11">The sequence shown here is derived from an EMBL/GenBank/DDBJ whole genome shotgun (WGS) entry which is preliminary data.</text>
</comment>
<accession>A0A502GCX0</accession>
<feature type="transmembrane region" description="Helical" evidence="9">
    <location>
        <begin position="134"/>
        <end position="151"/>
    </location>
</feature>
<evidence type="ECO:0000313" key="11">
    <source>
        <dbReference type="EMBL" id="TPG59591.1"/>
    </source>
</evidence>
<dbReference type="InterPro" id="IPR043429">
    <property type="entry name" value="ArtM/GltK/GlnP/TcyL/YhdX-like"/>
</dbReference>
<dbReference type="Proteomes" id="UP000317078">
    <property type="component" value="Unassembled WGS sequence"/>
</dbReference>
<feature type="transmembrane region" description="Helical" evidence="9">
    <location>
        <begin position="197"/>
        <end position="218"/>
    </location>
</feature>
<comment type="similarity">
    <text evidence="2">Belongs to the binding-protein-dependent transport system permease family. HisMQ subfamily.</text>
</comment>
<dbReference type="Pfam" id="PF00528">
    <property type="entry name" value="BPD_transp_1"/>
    <property type="match status" value="1"/>
</dbReference>
<dbReference type="RefSeq" id="WP_140881685.1">
    <property type="nucleotide sequence ID" value="NZ_RCZP01000003.1"/>
</dbReference>
<dbReference type="InterPro" id="IPR010065">
    <property type="entry name" value="AA_ABC_transptr_permease_3TM"/>
</dbReference>
<dbReference type="InterPro" id="IPR000515">
    <property type="entry name" value="MetI-like"/>
</dbReference>
<dbReference type="SUPFAM" id="SSF161098">
    <property type="entry name" value="MetI-like"/>
    <property type="match status" value="1"/>
</dbReference>
<dbReference type="PANTHER" id="PTHR30614">
    <property type="entry name" value="MEMBRANE COMPONENT OF AMINO ACID ABC TRANSPORTER"/>
    <property type="match status" value="1"/>
</dbReference>
<name>A0A502GCX0_9PROT</name>
<dbReference type="EMBL" id="RCZP01000003">
    <property type="protein sequence ID" value="TPG59591.1"/>
    <property type="molecule type" value="Genomic_DNA"/>
</dbReference>
<dbReference type="NCBIfam" id="TIGR01726">
    <property type="entry name" value="HEQRo_perm_3TM"/>
    <property type="match status" value="1"/>
</dbReference>
<proteinExistence type="inferred from homology"/>
<keyword evidence="5 9" id="KW-0812">Transmembrane</keyword>
<feature type="transmembrane region" description="Helical" evidence="9">
    <location>
        <begin position="98"/>
        <end position="122"/>
    </location>
</feature>
<feature type="domain" description="ABC transmembrane type-1" evidence="10">
    <location>
        <begin position="28"/>
        <end position="215"/>
    </location>
</feature>
<dbReference type="PROSITE" id="PS50928">
    <property type="entry name" value="ABC_TM1"/>
    <property type="match status" value="1"/>
</dbReference>
<feature type="transmembrane region" description="Helical" evidence="9">
    <location>
        <begin position="59"/>
        <end position="86"/>
    </location>
</feature>
<evidence type="ECO:0000256" key="3">
    <source>
        <dbReference type="ARBA" id="ARBA00022448"/>
    </source>
</evidence>
<dbReference type="CDD" id="cd06261">
    <property type="entry name" value="TM_PBP2"/>
    <property type="match status" value="1"/>
</dbReference>
<dbReference type="OrthoDB" id="9809799at2"/>
<keyword evidence="4" id="KW-1003">Cell membrane</keyword>
<evidence type="ECO:0000256" key="4">
    <source>
        <dbReference type="ARBA" id="ARBA00022475"/>
    </source>
</evidence>
<keyword evidence="3 9" id="KW-0813">Transport</keyword>
<feature type="transmembrane region" description="Helical" evidence="9">
    <location>
        <begin position="27"/>
        <end position="52"/>
    </location>
</feature>
<dbReference type="GO" id="GO:0022857">
    <property type="term" value="F:transmembrane transporter activity"/>
    <property type="evidence" value="ECO:0007669"/>
    <property type="project" value="InterPro"/>
</dbReference>
<dbReference type="GO" id="GO:0006865">
    <property type="term" value="P:amino acid transport"/>
    <property type="evidence" value="ECO:0007669"/>
    <property type="project" value="UniProtKB-KW"/>
</dbReference>
<dbReference type="GO" id="GO:0043190">
    <property type="term" value="C:ATP-binding cassette (ABC) transporter complex"/>
    <property type="evidence" value="ECO:0007669"/>
    <property type="project" value="InterPro"/>
</dbReference>
<evidence type="ECO:0000313" key="12">
    <source>
        <dbReference type="Proteomes" id="UP000317078"/>
    </source>
</evidence>
<gene>
    <name evidence="11" type="ORF">EAH89_04945</name>
</gene>
<dbReference type="AlphaFoldDB" id="A0A502GCX0"/>
<keyword evidence="7 9" id="KW-1133">Transmembrane helix</keyword>
<evidence type="ECO:0000256" key="7">
    <source>
        <dbReference type="ARBA" id="ARBA00022989"/>
    </source>
</evidence>
<keyword evidence="6" id="KW-0029">Amino-acid transport</keyword>
<evidence type="ECO:0000256" key="1">
    <source>
        <dbReference type="ARBA" id="ARBA00004429"/>
    </source>
</evidence>
<dbReference type="Gene3D" id="1.10.3720.10">
    <property type="entry name" value="MetI-like"/>
    <property type="match status" value="1"/>
</dbReference>
<evidence type="ECO:0000256" key="2">
    <source>
        <dbReference type="ARBA" id="ARBA00010072"/>
    </source>
</evidence>
<evidence type="ECO:0000256" key="6">
    <source>
        <dbReference type="ARBA" id="ARBA00022970"/>
    </source>
</evidence>
<reference evidence="11 12" key="1">
    <citation type="journal article" date="2019" name="Environ. Microbiol.">
        <title>Species interactions and distinct microbial communities in high Arctic permafrost affected cryosols are associated with the CH4 and CO2 gas fluxes.</title>
        <authorList>
            <person name="Altshuler I."/>
            <person name="Hamel J."/>
            <person name="Turney S."/>
            <person name="Magnuson E."/>
            <person name="Levesque R."/>
            <person name="Greer C."/>
            <person name="Whyte L.G."/>
        </authorList>
    </citation>
    <scope>NUCLEOTIDE SEQUENCE [LARGE SCALE GENOMIC DNA]</scope>
    <source>
        <strain evidence="11 12">S9.3B</strain>
    </source>
</reference>
<dbReference type="PANTHER" id="PTHR30614:SF0">
    <property type="entry name" value="L-CYSTINE TRANSPORT SYSTEM PERMEASE PROTEIN TCYL"/>
    <property type="match status" value="1"/>
</dbReference>
<comment type="subcellular location">
    <subcellularLocation>
        <location evidence="1">Cell inner membrane</location>
        <topology evidence="1">Multi-pass membrane protein</topology>
    </subcellularLocation>
    <subcellularLocation>
        <location evidence="9">Cell membrane</location>
        <topology evidence="9">Multi-pass membrane protein</topology>
    </subcellularLocation>
</comment>
<protein>
    <submittedName>
        <fullName evidence="11">Amino acid ABC transporter permease</fullName>
    </submittedName>
</protein>
<evidence type="ECO:0000256" key="9">
    <source>
        <dbReference type="RuleBase" id="RU363032"/>
    </source>
</evidence>
<evidence type="ECO:0000256" key="5">
    <source>
        <dbReference type="ARBA" id="ARBA00022692"/>
    </source>
</evidence>
<evidence type="ECO:0000259" key="10">
    <source>
        <dbReference type="PROSITE" id="PS50928"/>
    </source>
</evidence>